<sequence>MNQPLRYGIKLASALAALLVVLTACGGDNGKGGDASPASSNAAASPQASAGEAPSSASAEKVTIEYWQYEFPAKVELIDELIQEFQTLHPNITVKQTNFPYDQYSQKVATLVPAGKGPDVINLYYGWLPQYVASGYLQPLPEDAFPPTQIESDYYPLVSAAKLDGAYYAIPTAVRTLALFYNKDLFAKAQIAEPPTTWEELVDAAKKLTEKDDKGQFVVEGFAWEPGAQLHHWFRDGLLPQAGAQDLSDDRRKVLWDETPAGLEAFQYLLDFAITHKTGINGFYNDDINAFKTGHAAINIDGSFRLGALKNDAPDLVYGIAPLPSYKEKSAPASFWANAIPKNVQGAKLEAAKEFLKFLTSKEVQEKWVERVGELPAQKAVGSQDKYVNDEKLGPFIRQLDNSKAHFFIDENQERTLIVNATNEVLLNNVPVEQAFKDLVAKTQKIYDDYWAKQDKK</sequence>
<comment type="similarity">
    <text evidence="1">Belongs to the bacterial solute-binding protein 1 family.</text>
</comment>
<dbReference type="SUPFAM" id="SSF53850">
    <property type="entry name" value="Periplasmic binding protein-like II"/>
    <property type="match status" value="1"/>
</dbReference>
<dbReference type="CDD" id="cd14749">
    <property type="entry name" value="PBP2_XBP1_like"/>
    <property type="match status" value="1"/>
</dbReference>
<comment type="caution">
    <text evidence="6">The sequence shown here is derived from an EMBL/GenBank/DDBJ whole genome shotgun (WGS) entry which is preliminary data.</text>
</comment>
<gene>
    <name evidence="6" type="ORF">DFP98_12878</name>
</gene>
<evidence type="ECO:0000256" key="5">
    <source>
        <dbReference type="SAM" id="SignalP"/>
    </source>
</evidence>
<evidence type="ECO:0000256" key="3">
    <source>
        <dbReference type="ARBA" id="ARBA00022729"/>
    </source>
</evidence>
<dbReference type="GO" id="GO:0042956">
    <property type="term" value="P:maltodextrin transmembrane transport"/>
    <property type="evidence" value="ECO:0007669"/>
    <property type="project" value="TreeGrafter"/>
</dbReference>
<keyword evidence="2" id="KW-0813">Transport</keyword>
<feature type="region of interest" description="Disordered" evidence="4">
    <location>
        <begin position="31"/>
        <end position="56"/>
    </location>
</feature>
<keyword evidence="7" id="KW-1185">Reference proteome</keyword>
<dbReference type="Pfam" id="PF13416">
    <property type="entry name" value="SBP_bac_8"/>
    <property type="match status" value="1"/>
</dbReference>
<dbReference type="Gene3D" id="3.40.190.10">
    <property type="entry name" value="Periplasmic binding protein-like II"/>
    <property type="match status" value="1"/>
</dbReference>
<dbReference type="GO" id="GO:1901982">
    <property type="term" value="F:maltose binding"/>
    <property type="evidence" value="ECO:0007669"/>
    <property type="project" value="TreeGrafter"/>
</dbReference>
<keyword evidence="3 5" id="KW-0732">Signal</keyword>
<dbReference type="GO" id="GO:0015768">
    <property type="term" value="P:maltose transport"/>
    <property type="evidence" value="ECO:0007669"/>
    <property type="project" value="TreeGrafter"/>
</dbReference>
<evidence type="ECO:0000256" key="4">
    <source>
        <dbReference type="SAM" id="MobiDB-lite"/>
    </source>
</evidence>
<dbReference type="PROSITE" id="PS51257">
    <property type="entry name" value="PROKAR_LIPOPROTEIN"/>
    <property type="match status" value="1"/>
</dbReference>
<evidence type="ECO:0000313" key="7">
    <source>
        <dbReference type="Proteomes" id="UP000256977"/>
    </source>
</evidence>
<dbReference type="OrthoDB" id="9769685at2"/>
<dbReference type="AlphaFoldDB" id="A0A3D9IKC8"/>
<feature type="compositionally biased region" description="Low complexity" evidence="4">
    <location>
        <begin position="35"/>
        <end position="56"/>
    </location>
</feature>
<evidence type="ECO:0000256" key="2">
    <source>
        <dbReference type="ARBA" id="ARBA00022448"/>
    </source>
</evidence>
<protein>
    <submittedName>
        <fullName evidence="6">Carbohydrate ABC transporter substrate-binding protein (CUT1 family)</fullName>
    </submittedName>
</protein>
<evidence type="ECO:0000313" key="6">
    <source>
        <dbReference type="EMBL" id="RED61969.1"/>
    </source>
</evidence>
<evidence type="ECO:0000256" key="1">
    <source>
        <dbReference type="ARBA" id="ARBA00008520"/>
    </source>
</evidence>
<accession>A0A3D9IKC8</accession>
<dbReference type="GO" id="GO:0055052">
    <property type="term" value="C:ATP-binding cassette (ABC) transporter complex, substrate-binding subunit-containing"/>
    <property type="evidence" value="ECO:0007669"/>
    <property type="project" value="TreeGrafter"/>
</dbReference>
<dbReference type="EMBL" id="QRDZ01000028">
    <property type="protein sequence ID" value="RED61969.1"/>
    <property type="molecule type" value="Genomic_DNA"/>
</dbReference>
<feature type="signal peptide" evidence="5">
    <location>
        <begin position="1"/>
        <end position="26"/>
    </location>
</feature>
<reference evidence="6 7" key="1">
    <citation type="submission" date="2018-07" db="EMBL/GenBank/DDBJ databases">
        <title>Genomic Encyclopedia of Type Strains, Phase III (KMG-III): the genomes of soil and plant-associated and newly described type strains.</title>
        <authorList>
            <person name="Whitman W."/>
        </authorList>
    </citation>
    <scope>NUCLEOTIDE SEQUENCE [LARGE SCALE GENOMIC DNA]</scope>
    <source>
        <strain evidence="6 7">CECT 7287</strain>
    </source>
</reference>
<dbReference type="PANTHER" id="PTHR30061">
    <property type="entry name" value="MALTOSE-BINDING PERIPLASMIC PROTEIN"/>
    <property type="match status" value="1"/>
</dbReference>
<dbReference type="Proteomes" id="UP000256977">
    <property type="component" value="Unassembled WGS sequence"/>
</dbReference>
<dbReference type="PANTHER" id="PTHR30061:SF50">
    <property type="entry name" value="MALTOSE_MALTODEXTRIN-BINDING PERIPLASMIC PROTEIN"/>
    <property type="match status" value="1"/>
</dbReference>
<feature type="chain" id="PRO_5017807366" evidence="5">
    <location>
        <begin position="27"/>
        <end position="457"/>
    </location>
</feature>
<name>A0A3D9IKC8_9BACL</name>
<organism evidence="6 7">
    <name type="scientific">Cohnella phaseoli</name>
    <dbReference type="NCBI Taxonomy" id="456490"/>
    <lineage>
        <taxon>Bacteria</taxon>
        <taxon>Bacillati</taxon>
        <taxon>Bacillota</taxon>
        <taxon>Bacilli</taxon>
        <taxon>Bacillales</taxon>
        <taxon>Paenibacillaceae</taxon>
        <taxon>Cohnella</taxon>
    </lineage>
</organism>
<dbReference type="RefSeq" id="WP_116063995.1">
    <property type="nucleotide sequence ID" value="NZ_QRDZ01000028.1"/>
</dbReference>
<dbReference type="InterPro" id="IPR006059">
    <property type="entry name" value="SBP"/>
</dbReference>
<proteinExistence type="inferred from homology"/>